<dbReference type="PRINTS" id="PR00368">
    <property type="entry name" value="FADPNR"/>
</dbReference>
<dbReference type="PRINTS" id="PR00411">
    <property type="entry name" value="PNDRDTASEI"/>
</dbReference>
<evidence type="ECO:0000256" key="2">
    <source>
        <dbReference type="SAM" id="MobiDB-lite"/>
    </source>
</evidence>
<dbReference type="InterPro" id="IPR036188">
    <property type="entry name" value="FAD/NAD-bd_sf"/>
</dbReference>
<protein>
    <submittedName>
        <fullName evidence="3">FAD/NAD(P)-binding domain-containing protein</fullName>
    </submittedName>
</protein>
<dbReference type="Proteomes" id="UP000076722">
    <property type="component" value="Unassembled WGS sequence"/>
</dbReference>
<dbReference type="EMBL" id="KV419449">
    <property type="protein sequence ID" value="KZS87469.1"/>
    <property type="molecule type" value="Genomic_DNA"/>
</dbReference>
<evidence type="ECO:0000256" key="1">
    <source>
        <dbReference type="ARBA" id="ARBA00010139"/>
    </source>
</evidence>
<dbReference type="Pfam" id="PF13450">
    <property type="entry name" value="NAD_binding_8"/>
    <property type="match status" value="1"/>
</dbReference>
<accession>A0A164N927</accession>
<proteinExistence type="inferred from homology"/>
<gene>
    <name evidence="3" type="ORF">SISNIDRAFT_535825</name>
</gene>
<dbReference type="PANTHER" id="PTHR42877">
    <property type="entry name" value="L-ORNITHINE N(5)-MONOOXYGENASE-RELATED"/>
    <property type="match status" value="1"/>
</dbReference>
<name>A0A164N927_9AGAM</name>
<feature type="region of interest" description="Disordered" evidence="2">
    <location>
        <begin position="21"/>
        <end position="42"/>
    </location>
</feature>
<dbReference type="InterPro" id="IPR051209">
    <property type="entry name" value="FAD-bind_Monooxygenase_sf"/>
</dbReference>
<dbReference type="Gene3D" id="3.50.50.60">
    <property type="entry name" value="FAD/NAD(P)-binding domain"/>
    <property type="match status" value="2"/>
</dbReference>
<dbReference type="STRING" id="1314777.A0A164N927"/>
<sequence>MSGGVQHVLPEANDVLNQETTKLSNGHTPSSNGTSATPSPTTGYKLLQRSIDDPRPMKIVVIGAGFSGIIAAIRIPQRVRNVELTVYDKESGIGGTWFTNKYPGLACDIPAHCYQLTFEPNPNWSAFYAPGPEILQYLQSIVQKYKLMKYIKLSHELTGARYNSQLGKWELELLNRASGERVLDSADLVLSSTGSLSRWRWPDIEGLKEFKGGLLHSAEWESDLGLDAKDAKEGEGGKWKDKKVAVIGVGSSAIQIVPALQKRCGKVVNFVRGQTWIATPMASAQLLQRNPNGDNHTFTDEEKAHFVNDPEYYRAFRKELEVELNSVHGATQKDHPMQLGAVKAFREMMQKKLAKKPWIADSIIPDFPVACRRLTPGPGYLEALVEPNVDFVNTPIKRITEKGIETSDGKGYEFDVIVCATGFDTSFKPPYPVLGRNALSLSSHFTPHPRTYLSITTSSFPSLFFTLGPSSAVGSGSLLCIIERQVDYFVKVVLKVQRERIKSVEVKREAVDDFEEYLEAYFPQTVYSQKCRSWYKMGQEEGRVSALWPGSCLHAVRALAEPRWEDYIYEPLDEDIGIGKANRFKWLGDGWTVNERSGEGDRAWYLEDVDYPPVPGEVDA</sequence>
<dbReference type="PANTHER" id="PTHR42877:SF7">
    <property type="entry name" value="FLAVIN-BINDING MONOOXYGENASE-RELATED"/>
    <property type="match status" value="1"/>
</dbReference>
<evidence type="ECO:0000313" key="3">
    <source>
        <dbReference type="EMBL" id="KZS87469.1"/>
    </source>
</evidence>
<reference evidence="3 4" key="1">
    <citation type="journal article" date="2016" name="Mol. Biol. Evol.">
        <title>Comparative Genomics of Early-Diverging Mushroom-Forming Fungi Provides Insights into the Origins of Lignocellulose Decay Capabilities.</title>
        <authorList>
            <person name="Nagy L.G."/>
            <person name="Riley R."/>
            <person name="Tritt A."/>
            <person name="Adam C."/>
            <person name="Daum C."/>
            <person name="Floudas D."/>
            <person name="Sun H."/>
            <person name="Yadav J.S."/>
            <person name="Pangilinan J."/>
            <person name="Larsson K.H."/>
            <person name="Matsuura K."/>
            <person name="Barry K."/>
            <person name="Labutti K."/>
            <person name="Kuo R."/>
            <person name="Ohm R.A."/>
            <person name="Bhattacharya S.S."/>
            <person name="Shirouzu T."/>
            <person name="Yoshinaga Y."/>
            <person name="Martin F.M."/>
            <person name="Grigoriev I.V."/>
            <person name="Hibbett D.S."/>
        </authorList>
    </citation>
    <scope>NUCLEOTIDE SEQUENCE [LARGE SCALE GENOMIC DNA]</scope>
    <source>
        <strain evidence="3 4">HHB9708</strain>
    </source>
</reference>
<dbReference type="OrthoDB" id="74360at2759"/>
<organism evidence="3 4">
    <name type="scientific">Sistotremastrum niveocremeum HHB9708</name>
    <dbReference type="NCBI Taxonomy" id="1314777"/>
    <lineage>
        <taxon>Eukaryota</taxon>
        <taxon>Fungi</taxon>
        <taxon>Dikarya</taxon>
        <taxon>Basidiomycota</taxon>
        <taxon>Agaricomycotina</taxon>
        <taxon>Agaricomycetes</taxon>
        <taxon>Sistotremastrales</taxon>
        <taxon>Sistotremastraceae</taxon>
        <taxon>Sertulicium</taxon>
        <taxon>Sertulicium niveocremeum</taxon>
    </lineage>
</organism>
<dbReference type="AlphaFoldDB" id="A0A164N927"/>
<dbReference type="SUPFAM" id="SSF51905">
    <property type="entry name" value="FAD/NAD(P)-binding domain"/>
    <property type="match status" value="1"/>
</dbReference>
<evidence type="ECO:0000313" key="4">
    <source>
        <dbReference type="Proteomes" id="UP000076722"/>
    </source>
</evidence>
<comment type="similarity">
    <text evidence="1">Belongs to the FAD-binding monooxygenase family.</text>
</comment>
<keyword evidence="4" id="KW-1185">Reference proteome</keyword>